<protein>
    <recommendedName>
        <fullName evidence="2">Alpha 1,4-glycosyltransferase domain-containing protein</fullName>
    </recommendedName>
</protein>
<gene>
    <name evidence="3" type="ORF">CJ030_MR2G025975</name>
</gene>
<feature type="domain" description="Alpha 1,4-glycosyltransferase" evidence="2">
    <location>
        <begin position="295"/>
        <end position="418"/>
    </location>
</feature>
<proteinExistence type="predicted"/>
<dbReference type="AlphaFoldDB" id="A0A6A1WGG6"/>
<dbReference type="SUPFAM" id="SSF53448">
    <property type="entry name" value="Nucleotide-diphospho-sugar transferases"/>
    <property type="match status" value="1"/>
</dbReference>
<dbReference type="InterPro" id="IPR007577">
    <property type="entry name" value="GlycoTrfase_DXD_sugar-bd_CS"/>
</dbReference>
<dbReference type="Pfam" id="PF04488">
    <property type="entry name" value="Gly_transf_sug"/>
    <property type="match status" value="1"/>
</dbReference>
<organism evidence="3 4">
    <name type="scientific">Morella rubra</name>
    <name type="common">Chinese bayberry</name>
    <dbReference type="NCBI Taxonomy" id="262757"/>
    <lineage>
        <taxon>Eukaryota</taxon>
        <taxon>Viridiplantae</taxon>
        <taxon>Streptophyta</taxon>
        <taxon>Embryophyta</taxon>
        <taxon>Tracheophyta</taxon>
        <taxon>Spermatophyta</taxon>
        <taxon>Magnoliopsida</taxon>
        <taxon>eudicotyledons</taxon>
        <taxon>Gunneridae</taxon>
        <taxon>Pentapetalae</taxon>
        <taxon>rosids</taxon>
        <taxon>fabids</taxon>
        <taxon>Fagales</taxon>
        <taxon>Myricaceae</taxon>
        <taxon>Morella</taxon>
    </lineage>
</organism>
<dbReference type="PANTHER" id="PTHR46781">
    <property type="entry name" value="ALPHA 1,4-GLYCOSYLTRANSFERASE FAMILY PROTEIN"/>
    <property type="match status" value="1"/>
</dbReference>
<dbReference type="EMBL" id="RXIC02000020">
    <property type="protein sequence ID" value="KAB1224321.1"/>
    <property type="molecule type" value="Genomic_DNA"/>
</dbReference>
<dbReference type="Pfam" id="PF04572">
    <property type="entry name" value="Gb3_synth"/>
    <property type="match status" value="1"/>
</dbReference>
<dbReference type="PANTHER" id="PTHR46781:SF2">
    <property type="entry name" value="ALPHA 1,4-GLYCOSYLTRANSFERASE FAMILY PROTEIN"/>
    <property type="match status" value="1"/>
</dbReference>
<keyword evidence="1" id="KW-0472">Membrane</keyword>
<accession>A0A6A1WGG6</accession>
<dbReference type="Proteomes" id="UP000516437">
    <property type="component" value="Chromosome 2"/>
</dbReference>
<sequence length="422" mass="48790">MKSLPEYMMVEKLTRKMFDYQVLCLGLAAVIFVIYTGNIVFEIPLKSLTCSDRSILYVTQEGTEARFRTNLNAEKLHSVQEESGRVDDEKSLPVAPVNLTEDERITWLQKQMPKFEIFKSNNYTRQFHRRVLEFFSVDCEAKFFMTWISPAGTFGPREFLAMESLFKAHPHGCLMILSRSMDSGRGYRILQPLRERGFKVTAVSPDLASLFKDTPAKAWLDRIKSGKKDPGEIPLAQNLSNLMRLAVLYKYGGVYLDTDFITLKPFTELRNTIGAQSMETGSKKWTRLNNAVLVFDVNHPLLLRFMEEFASTFDGNKWGHNGPYMVTRVVERVGNEPGYNFTVLPSMAFYPVNWHKIHGFFQKPKTQIDSRWVEAVLLRLKREAYGVHLWNKQTSRLKIEEGSIMGRLVSKHCVICKQIYRY</sequence>
<evidence type="ECO:0000256" key="1">
    <source>
        <dbReference type="SAM" id="Phobius"/>
    </source>
</evidence>
<dbReference type="InterPro" id="IPR029044">
    <property type="entry name" value="Nucleotide-diphossugar_trans"/>
</dbReference>
<name>A0A6A1WGG6_9ROSI</name>
<evidence type="ECO:0000259" key="2">
    <source>
        <dbReference type="Pfam" id="PF04572"/>
    </source>
</evidence>
<reference evidence="3 4" key="1">
    <citation type="journal article" date="2019" name="Plant Biotechnol. J.">
        <title>The red bayberry genome and genetic basis of sex determination.</title>
        <authorList>
            <person name="Jia H.M."/>
            <person name="Jia H.J."/>
            <person name="Cai Q.L."/>
            <person name="Wang Y."/>
            <person name="Zhao H.B."/>
            <person name="Yang W.F."/>
            <person name="Wang G.Y."/>
            <person name="Li Y.H."/>
            <person name="Zhan D.L."/>
            <person name="Shen Y.T."/>
            <person name="Niu Q.F."/>
            <person name="Chang L."/>
            <person name="Qiu J."/>
            <person name="Zhao L."/>
            <person name="Xie H.B."/>
            <person name="Fu W.Y."/>
            <person name="Jin J."/>
            <person name="Li X.W."/>
            <person name="Jiao Y."/>
            <person name="Zhou C.C."/>
            <person name="Tu T."/>
            <person name="Chai C.Y."/>
            <person name="Gao J.L."/>
            <person name="Fan L.J."/>
            <person name="van de Weg E."/>
            <person name="Wang J.Y."/>
            <person name="Gao Z.S."/>
        </authorList>
    </citation>
    <scope>NUCLEOTIDE SEQUENCE [LARGE SCALE GENOMIC DNA]</scope>
    <source>
        <tissue evidence="3">Leaves</tissue>
    </source>
</reference>
<evidence type="ECO:0000313" key="4">
    <source>
        <dbReference type="Proteomes" id="UP000516437"/>
    </source>
</evidence>
<comment type="caution">
    <text evidence="3">The sequence shown here is derived from an EMBL/GenBank/DDBJ whole genome shotgun (WGS) entry which is preliminary data.</text>
</comment>
<dbReference type="InterPro" id="IPR007652">
    <property type="entry name" value="A1-4-GlycosylTfrase_dom"/>
</dbReference>
<keyword evidence="1" id="KW-1133">Transmembrane helix</keyword>
<feature type="transmembrane region" description="Helical" evidence="1">
    <location>
        <begin position="20"/>
        <end position="41"/>
    </location>
</feature>
<dbReference type="InterPro" id="IPR044789">
    <property type="entry name" value="Put_A1-4-GlycosylTfrase_plant"/>
</dbReference>
<keyword evidence="4" id="KW-1185">Reference proteome</keyword>
<dbReference type="OrthoDB" id="409543at2759"/>
<evidence type="ECO:0000313" key="3">
    <source>
        <dbReference type="EMBL" id="KAB1224321.1"/>
    </source>
</evidence>
<dbReference type="Gene3D" id="3.90.550.20">
    <property type="match status" value="1"/>
</dbReference>
<keyword evidence="1" id="KW-0812">Transmembrane</keyword>